<feature type="domain" description="PDZ" evidence="5">
    <location>
        <begin position="779"/>
        <end position="871"/>
    </location>
</feature>
<organism evidence="6 7">
    <name type="scientific">Tetranychus urticae</name>
    <name type="common">Two-spotted spider mite</name>
    <dbReference type="NCBI Taxonomy" id="32264"/>
    <lineage>
        <taxon>Eukaryota</taxon>
        <taxon>Metazoa</taxon>
        <taxon>Ecdysozoa</taxon>
        <taxon>Arthropoda</taxon>
        <taxon>Chelicerata</taxon>
        <taxon>Arachnida</taxon>
        <taxon>Acari</taxon>
        <taxon>Acariformes</taxon>
        <taxon>Trombidiformes</taxon>
        <taxon>Prostigmata</taxon>
        <taxon>Eleutherengona</taxon>
        <taxon>Raphignathae</taxon>
        <taxon>Tetranychoidea</taxon>
        <taxon>Tetranychidae</taxon>
        <taxon>Tetranychus</taxon>
    </lineage>
</organism>
<feature type="region of interest" description="Disordered" evidence="3">
    <location>
        <begin position="1129"/>
        <end position="1233"/>
    </location>
</feature>
<feature type="region of interest" description="Disordered" evidence="3">
    <location>
        <begin position="447"/>
        <end position="539"/>
    </location>
</feature>
<dbReference type="InterPro" id="IPR036034">
    <property type="entry name" value="PDZ_sf"/>
</dbReference>
<feature type="region of interest" description="Disordered" evidence="3">
    <location>
        <begin position="85"/>
        <end position="159"/>
    </location>
</feature>
<feature type="region of interest" description="Disordered" evidence="3">
    <location>
        <begin position="892"/>
        <end position="924"/>
    </location>
</feature>
<feature type="compositionally biased region" description="Polar residues" evidence="3">
    <location>
        <begin position="1"/>
        <end position="22"/>
    </location>
</feature>
<evidence type="ECO:0000256" key="1">
    <source>
        <dbReference type="ARBA" id="ARBA00023018"/>
    </source>
</evidence>
<feature type="region of interest" description="Disordered" evidence="3">
    <location>
        <begin position="376"/>
        <end position="396"/>
    </location>
</feature>
<comment type="subcellular location">
    <subcellularLocation>
        <location evidence="2">Synapse</location>
    </subcellularLocation>
</comment>
<dbReference type="InterPro" id="IPR000008">
    <property type="entry name" value="C2_dom"/>
</dbReference>
<dbReference type="GO" id="GO:0050806">
    <property type="term" value="P:positive regulation of synaptic transmission"/>
    <property type="evidence" value="ECO:0007669"/>
    <property type="project" value="TreeGrafter"/>
</dbReference>
<feature type="domain" description="C2" evidence="4">
    <location>
        <begin position="928"/>
        <end position="1042"/>
    </location>
</feature>
<dbReference type="Gene3D" id="2.30.42.10">
    <property type="match status" value="1"/>
</dbReference>
<dbReference type="SUPFAM" id="SSF50156">
    <property type="entry name" value="PDZ domain-like"/>
    <property type="match status" value="1"/>
</dbReference>
<dbReference type="GO" id="GO:0048791">
    <property type="term" value="P:calcium ion-regulated exocytosis of neurotransmitter"/>
    <property type="evidence" value="ECO:0007669"/>
    <property type="project" value="TreeGrafter"/>
</dbReference>
<dbReference type="SUPFAM" id="SSF49562">
    <property type="entry name" value="C2 domain (Calcium/lipid-binding domain, CaLB)"/>
    <property type="match status" value="2"/>
</dbReference>
<keyword evidence="1" id="KW-0770">Synapse</keyword>
<feature type="compositionally biased region" description="Polar residues" evidence="3">
    <location>
        <begin position="1175"/>
        <end position="1233"/>
    </location>
</feature>
<feature type="compositionally biased region" description="Polar residues" evidence="3">
    <location>
        <begin position="460"/>
        <end position="469"/>
    </location>
</feature>
<dbReference type="GO" id="GO:0031267">
    <property type="term" value="F:small GTPase binding"/>
    <property type="evidence" value="ECO:0007669"/>
    <property type="project" value="InterPro"/>
</dbReference>
<reference evidence="6" key="2">
    <citation type="submission" date="2015-06" db="UniProtKB">
        <authorList>
            <consortium name="EnsemblMetazoa"/>
        </authorList>
    </citation>
    <scope>IDENTIFICATION</scope>
</reference>
<dbReference type="GO" id="GO:0048167">
    <property type="term" value="P:regulation of synaptic plasticity"/>
    <property type="evidence" value="ECO:0007669"/>
    <property type="project" value="TreeGrafter"/>
</dbReference>
<dbReference type="PROSITE" id="PS50106">
    <property type="entry name" value="PDZ"/>
    <property type="match status" value="1"/>
</dbReference>
<feature type="compositionally biased region" description="Low complexity" evidence="3">
    <location>
        <begin position="893"/>
        <end position="910"/>
    </location>
</feature>
<evidence type="ECO:0000313" key="7">
    <source>
        <dbReference type="Proteomes" id="UP000015104"/>
    </source>
</evidence>
<dbReference type="Gene3D" id="2.60.40.150">
    <property type="entry name" value="C2 domain"/>
    <property type="match status" value="2"/>
</dbReference>
<feature type="compositionally biased region" description="Low complexity" evidence="3">
    <location>
        <begin position="114"/>
        <end position="123"/>
    </location>
</feature>
<dbReference type="InterPro" id="IPR013083">
    <property type="entry name" value="Znf_RING/FYVE/PHD"/>
</dbReference>
<dbReference type="InterPro" id="IPR011011">
    <property type="entry name" value="Znf_FYVE_PHD"/>
</dbReference>
<feature type="region of interest" description="Disordered" evidence="3">
    <location>
        <begin position="311"/>
        <end position="332"/>
    </location>
</feature>
<dbReference type="HOGENOM" id="CLU_288758_0_0_1"/>
<keyword evidence="7" id="KW-1185">Reference proteome</keyword>
<feature type="domain" description="C2" evidence="4">
    <location>
        <begin position="1242"/>
        <end position="1366"/>
    </location>
</feature>
<dbReference type="STRING" id="32264.T1KKA1"/>
<dbReference type="PANTHER" id="PTHR12157">
    <property type="entry name" value="REGULATING SYNAPTIC MEMBRANE EXOCYTOSIS PROTEIN"/>
    <property type="match status" value="1"/>
</dbReference>
<dbReference type="EnsemblMetazoa" id="tetur13g02950.1">
    <property type="protein sequence ID" value="tetur13g02950.1"/>
    <property type="gene ID" value="tetur13g02950"/>
</dbReference>
<feature type="compositionally biased region" description="Low complexity" evidence="3">
    <location>
        <begin position="23"/>
        <end position="35"/>
    </location>
</feature>
<dbReference type="SMART" id="SM00239">
    <property type="entry name" value="C2"/>
    <property type="match status" value="2"/>
</dbReference>
<dbReference type="Pfam" id="PF00595">
    <property type="entry name" value="PDZ"/>
    <property type="match status" value="1"/>
</dbReference>
<accession>T1KKA1</accession>
<dbReference type="eggNOG" id="KOG3528">
    <property type="taxonomic scope" value="Eukaryota"/>
</dbReference>
<dbReference type="PANTHER" id="PTHR12157:SF24">
    <property type="entry name" value="FIFE, ISOFORM D"/>
    <property type="match status" value="1"/>
</dbReference>
<feature type="compositionally biased region" description="Low complexity" evidence="3">
    <location>
        <begin position="43"/>
        <end position="54"/>
    </location>
</feature>
<evidence type="ECO:0000313" key="6">
    <source>
        <dbReference type="EnsemblMetazoa" id="tetur13g02950.1"/>
    </source>
</evidence>
<dbReference type="EMBL" id="CAEY01000175">
    <property type="status" value="NOT_ANNOTATED_CDS"/>
    <property type="molecule type" value="Genomic_DNA"/>
</dbReference>
<gene>
    <name evidence="6" type="primary">107364990</name>
</gene>
<feature type="compositionally biased region" description="Low complexity" evidence="3">
    <location>
        <begin position="208"/>
        <end position="222"/>
    </location>
</feature>
<dbReference type="InterPro" id="IPR039032">
    <property type="entry name" value="Rim-like"/>
</dbReference>
<dbReference type="GO" id="GO:0042734">
    <property type="term" value="C:presynaptic membrane"/>
    <property type="evidence" value="ECO:0007669"/>
    <property type="project" value="TreeGrafter"/>
</dbReference>
<dbReference type="KEGG" id="tut:107364990"/>
<feature type="compositionally biased region" description="Low complexity" evidence="3">
    <location>
        <begin position="646"/>
        <end position="657"/>
    </location>
</feature>
<sequence length="1375" mass="150350">MGNRNASTSGVSSFNSSPSRIQRPSSASSLRSSSRYRSDRGRSSSSLSNDSYPLSTLNKLHGSGDASPLINKLRAKVASRMMGFKNASNQGPSDYDSMSCHPNTGHRHSTSGPGSLTNSNGNGITNGTGLHGSSDINSGSTGDASGGDPMFPKLKSQSSLTNDQLTAHLTEEERLILQKVFQKEEEFHREALSKRQFKTSTVDKKDGPTLSSSPTQSPSSGSKLVGNCRTCRKKILTNEPCNYCDTCSEPICEDCSSYSDKSKEKLWMCSFCRRRGTQPAVAALTELGLMIPSSLVTGRRRSTIVNMKDSFQQQRRPSSIDAVGRSTPSELPNRGEALARLQTPNLGARYEGRNLAIPGNLPSRRYSSIVVTKERYSSNEGLNERRTSDELKSSTLGESLMRKETIMYRSRDELISMSANESNMIGRSTPPGVSITHDNHRVLGKSFSASDSSLEDYPMDSTSKSTHGSTLEGGELSVLKRRRSQRSRSVHQSNRLMGSDDVYDNSIQSTSLHGNSSNHLSTHHAHPQQTQKLTGNASTLGTTNPILRTSYGALNGPEFWDSSEACKGAKRINKNATNGSANAFNLPIVYNENNVNVNNMINSNMTNNLRHIASDVALYSPQNDNRRKSDSQSSEYSDIRIPSPPQESMSPSSPDYSRSPRESADSDMLGLPTIGPLPTQRRSIPSVLVDNAVDTHHLTLKDCFPRRSSTGRALPRIPSEQSRSLLELPQGRTQSTHSLDLPNPDQPRRASAPEGENITIVIDDVDSAGVRKSNSQIERIILHRDENDVNPRTHGFGLVVMGGKISETDGKLYAYVAYVVPGGSADKMSLKAGDKILEWDRKSLVNCTFEQVCSIIESSQNTAELLIEPYNRTERRGALIHQRRRLSQAFSQSGSDIYSSPPISPSYQGGNRSGRKLPRTPESVQPVGQGEILIQTWVDLERSELVITIICAKGLNNKRPCFARVRIIPEMGFKSCQTELSNGLEWNETVIIQKFPIEKITEMALEIGIWETMGDKPELLGETVIPMESAIAHNTDWWPLLLPQYLCNLARSSSLDTLAVKALTDGFSCLSESKSVPSSRRNSGRSDIIDPLRVINNLNTSASHLHSSASNISPSRTMSLRIARPSSETLVHHGPIPGPTSANQLVAGSGGMGTPPPSLTVEPPPLSPRRKSASCIASSKMNRSFSLKSNPDTTGGENIRVDSSASSNYHQSVTTNSDSDSEGITSESDSVNTSTISQMGCDLGSNLIVGEIKLGFVMTKGLLEIEVIAARGLPTTHSKQPPDTYVKTYLKESNRHTNKKKTRVVYGSCDPQYRQTLKYDAALIYGRSLLVMVWQKHKGFEHNTPLGAVDVKVNSLELHKLTISWFKLYALNHSP</sequence>
<dbReference type="InterPro" id="IPR001478">
    <property type="entry name" value="PDZ"/>
</dbReference>
<feature type="region of interest" description="Disordered" evidence="3">
    <location>
        <begin position="188"/>
        <end position="225"/>
    </location>
</feature>
<reference evidence="7" key="1">
    <citation type="submission" date="2011-08" db="EMBL/GenBank/DDBJ databases">
        <authorList>
            <person name="Rombauts S."/>
        </authorList>
    </citation>
    <scope>NUCLEOTIDE SEQUENCE</scope>
    <source>
        <strain evidence="7">London</strain>
    </source>
</reference>
<dbReference type="PROSITE" id="PS50004">
    <property type="entry name" value="C2"/>
    <property type="match status" value="2"/>
</dbReference>
<evidence type="ECO:0000256" key="3">
    <source>
        <dbReference type="SAM" id="MobiDB-lite"/>
    </source>
</evidence>
<dbReference type="OMA" id="EPICEDC"/>
<evidence type="ECO:0000256" key="2">
    <source>
        <dbReference type="ARBA" id="ARBA00034103"/>
    </source>
</evidence>
<dbReference type="GO" id="GO:0044325">
    <property type="term" value="F:transmembrane transporter binding"/>
    <property type="evidence" value="ECO:0007669"/>
    <property type="project" value="TreeGrafter"/>
</dbReference>
<protein>
    <submittedName>
        <fullName evidence="6">Uncharacterized protein</fullName>
    </submittedName>
</protein>
<dbReference type="SUPFAM" id="SSF57903">
    <property type="entry name" value="FYVE/PHD zinc finger"/>
    <property type="match status" value="1"/>
</dbReference>
<feature type="compositionally biased region" description="Basic and acidic residues" evidence="3">
    <location>
        <begin position="376"/>
        <end position="392"/>
    </location>
</feature>
<dbReference type="Pfam" id="PF00168">
    <property type="entry name" value="C2"/>
    <property type="match status" value="2"/>
</dbReference>
<evidence type="ECO:0000259" key="5">
    <source>
        <dbReference type="PROSITE" id="PS50106"/>
    </source>
</evidence>
<dbReference type="Gene3D" id="3.30.40.10">
    <property type="entry name" value="Zinc/RING finger domain, C3HC4 (zinc finger)"/>
    <property type="match status" value="1"/>
</dbReference>
<dbReference type="Proteomes" id="UP000015104">
    <property type="component" value="Unassembled WGS sequence"/>
</dbReference>
<feature type="region of interest" description="Disordered" evidence="3">
    <location>
        <begin position="1"/>
        <end position="54"/>
    </location>
</feature>
<feature type="region of interest" description="Disordered" evidence="3">
    <location>
        <begin position="704"/>
        <end position="755"/>
    </location>
</feature>
<dbReference type="OrthoDB" id="10059918at2759"/>
<dbReference type="SMART" id="SM00228">
    <property type="entry name" value="PDZ"/>
    <property type="match status" value="1"/>
</dbReference>
<feature type="compositionally biased region" description="Polar residues" evidence="3">
    <location>
        <begin position="505"/>
        <end position="520"/>
    </location>
</feature>
<name>T1KKA1_TETUR</name>
<feature type="compositionally biased region" description="Basic residues" evidence="3">
    <location>
        <begin position="479"/>
        <end position="489"/>
    </location>
</feature>
<feature type="compositionally biased region" description="Polar residues" evidence="3">
    <location>
        <begin position="134"/>
        <end position="143"/>
    </location>
</feature>
<proteinExistence type="predicted"/>
<dbReference type="InterPro" id="IPR035892">
    <property type="entry name" value="C2_domain_sf"/>
</dbReference>
<feature type="compositionally biased region" description="Polar residues" evidence="3">
    <location>
        <begin position="527"/>
        <end position="539"/>
    </location>
</feature>
<feature type="compositionally biased region" description="Pro residues" evidence="3">
    <location>
        <begin position="1154"/>
        <end position="1167"/>
    </location>
</feature>
<dbReference type="GO" id="GO:0048788">
    <property type="term" value="C:cytoskeleton of presynaptic active zone"/>
    <property type="evidence" value="ECO:0007669"/>
    <property type="project" value="TreeGrafter"/>
</dbReference>
<dbReference type="GO" id="GO:0042391">
    <property type="term" value="P:regulation of membrane potential"/>
    <property type="evidence" value="ECO:0007669"/>
    <property type="project" value="TreeGrafter"/>
</dbReference>
<feature type="region of interest" description="Disordered" evidence="3">
    <location>
        <begin position="620"/>
        <end position="682"/>
    </location>
</feature>
<evidence type="ECO:0000259" key="4">
    <source>
        <dbReference type="PROSITE" id="PS50004"/>
    </source>
</evidence>